<evidence type="ECO:0000313" key="2">
    <source>
        <dbReference type="EMBL" id="KAF2727057.1"/>
    </source>
</evidence>
<evidence type="ECO:0000313" key="3">
    <source>
        <dbReference type="Proteomes" id="UP000799444"/>
    </source>
</evidence>
<reference evidence="2" key="1">
    <citation type="journal article" date="2020" name="Stud. Mycol.">
        <title>101 Dothideomycetes genomes: a test case for predicting lifestyles and emergence of pathogens.</title>
        <authorList>
            <person name="Haridas S."/>
            <person name="Albert R."/>
            <person name="Binder M."/>
            <person name="Bloem J."/>
            <person name="Labutti K."/>
            <person name="Salamov A."/>
            <person name="Andreopoulos B."/>
            <person name="Baker S."/>
            <person name="Barry K."/>
            <person name="Bills G."/>
            <person name="Bluhm B."/>
            <person name="Cannon C."/>
            <person name="Castanera R."/>
            <person name="Culley D."/>
            <person name="Daum C."/>
            <person name="Ezra D."/>
            <person name="Gonzalez J."/>
            <person name="Henrissat B."/>
            <person name="Kuo A."/>
            <person name="Liang C."/>
            <person name="Lipzen A."/>
            <person name="Lutzoni F."/>
            <person name="Magnuson J."/>
            <person name="Mondo S."/>
            <person name="Nolan M."/>
            <person name="Ohm R."/>
            <person name="Pangilinan J."/>
            <person name="Park H.-J."/>
            <person name="Ramirez L."/>
            <person name="Alfaro M."/>
            <person name="Sun H."/>
            <person name="Tritt A."/>
            <person name="Yoshinaga Y."/>
            <person name="Zwiers L.-H."/>
            <person name="Turgeon B."/>
            <person name="Goodwin S."/>
            <person name="Spatafora J."/>
            <person name="Crous P."/>
            <person name="Grigoriev I."/>
        </authorList>
    </citation>
    <scope>NUCLEOTIDE SEQUENCE</scope>
    <source>
        <strain evidence="2">CBS 125425</strain>
    </source>
</reference>
<evidence type="ECO:0000256" key="1">
    <source>
        <dbReference type="SAM" id="MobiDB-lite"/>
    </source>
</evidence>
<feature type="compositionally biased region" description="Basic and acidic residues" evidence="1">
    <location>
        <begin position="11"/>
        <end position="23"/>
    </location>
</feature>
<name>A0A9P4QLQ7_9PLEO</name>
<sequence>MSHCLASHGPGRADERSRQERVPRSQPPWGSSPKPNNLQRESGRKATYNSGQHENGLEHETTPSQHASPTAKRRRTANDVDHGYDPRRTPTIPCAILECSTDPSSDVPKGAAGECIPTAAPDAKPYTTQSIKTKRSERSDNIESGSEYRLKIAHYTSQIEQFARAVWPTAFLTTRPPSDQQTQPTDEMPPITHASKHIDILRLHLQDQLFLAVLKGNFSAFDDATRPQICLAVAQLLTHDAPSVSNEHLCNLEKGARIFCAWMHAHEILYHFRARTRFHGRLAEWESHMRDVEPWREHMEAMRARGLLVKTGLQWKYEDGSVSVGEMAKQLMLFFMELVGQRWSVTDGNCVVEGLRDYNKELVEWFGA</sequence>
<keyword evidence="3" id="KW-1185">Reference proteome</keyword>
<comment type="caution">
    <text evidence="2">The sequence shown here is derived from an EMBL/GenBank/DDBJ whole genome shotgun (WGS) entry which is preliminary data.</text>
</comment>
<dbReference type="EMBL" id="ML996359">
    <property type="protein sequence ID" value="KAF2727057.1"/>
    <property type="molecule type" value="Genomic_DNA"/>
</dbReference>
<protein>
    <submittedName>
        <fullName evidence="2">Uncharacterized protein</fullName>
    </submittedName>
</protein>
<organism evidence="2 3">
    <name type="scientific">Polyplosphaeria fusca</name>
    <dbReference type="NCBI Taxonomy" id="682080"/>
    <lineage>
        <taxon>Eukaryota</taxon>
        <taxon>Fungi</taxon>
        <taxon>Dikarya</taxon>
        <taxon>Ascomycota</taxon>
        <taxon>Pezizomycotina</taxon>
        <taxon>Dothideomycetes</taxon>
        <taxon>Pleosporomycetidae</taxon>
        <taxon>Pleosporales</taxon>
        <taxon>Tetraplosphaeriaceae</taxon>
        <taxon>Polyplosphaeria</taxon>
    </lineage>
</organism>
<proteinExistence type="predicted"/>
<gene>
    <name evidence="2" type="ORF">EJ04DRAFT_570720</name>
</gene>
<dbReference type="AlphaFoldDB" id="A0A9P4QLQ7"/>
<feature type="region of interest" description="Disordered" evidence="1">
    <location>
        <begin position="1"/>
        <end position="89"/>
    </location>
</feature>
<feature type="compositionally biased region" description="Basic and acidic residues" evidence="1">
    <location>
        <begin position="76"/>
        <end position="88"/>
    </location>
</feature>
<dbReference type="Proteomes" id="UP000799444">
    <property type="component" value="Unassembled WGS sequence"/>
</dbReference>
<accession>A0A9P4QLQ7</accession>